<name>B4P2R6_DROYA</name>
<dbReference type="Proteomes" id="UP000002282">
    <property type="component" value="Chromosome 2L"/>
</dbReference>
<protein>
    <submittedName>
        <fullName evidence="2">Uncharacterized protein</fullName>
    </submittedName>
</protein>
<organism evidence="2 3">
    <name type="scientific">Drosophila yakuba</name>
    <name type="common">Fruit fly</name>
    <dbReference type="NCBI Taxonomy" id="7245"/>
    <lineage>
        <taxon>Eukaryota</taxon>
        <taxon>Metazoa</taxon>
        <taxon>Ecdysozoa</taxon>
        <taxon>Arthropoda</taxon>
        <taxon>Hexapoda</taxon>
        <taxon>Insecta</taxon>
        <taxon>Pterygota</taxon>
        <taxon>Neoptera</taxon>
        <taxon>Endopterygota</taxon>
        <taxon>Diptera</taxon>
        <taxon>Brachycera</taxon>
        <taxon>Muscomorpha</taxon>
        <taxon>Ephydroidea</taxon>
        <taxon>Drosophilidae</taxon>
        <taxon>Drosophila</taxon>
        <taxon>Sophophora</taxon>
    </lineage>
</organism>
<proteinExistence type="predicted"/>
<feature type="region of interest" description="Disordered" evidence="1">
    <location>
        <begin position="424"/>
        <end position="466"/>
    </location>
</feature>
<gene>
    <name evidence="2" type="primary">Dyak\GE23137</name>
    <name evidence="2" type="synonym">dyak_GLEANR_691</name>
    <name evidence="2" type="synonym">GE23137</name>
    <name evidence="2" type="ORF">Dyak_GE23137</name>
</gene>
<dbReference type="OrthoDB" id="7868713at2759"/>
<sequence>MPRLSVLCGMSRRIICSSNVHRNLWRLLSDSADSTINPPVSDRTENNLKKFKKETHVDHTGHLFVWPEAKEENVHHVEEIKEDSNDDITASWGWKNDELDVEQLAGLPGPSEVEDPYRQAINEYEDEKLHFAEADQSGIQEELQFARTRLLREQLTQNQDSQEPFTTFEKTSLTSVRENVDFMMQELSQISLILNTLGEAENTMGMVNSEPEMASFTLNQPNISESLDNEEISNQSLDSELNSARLDQSGLAVAGDEVISNQSMEVLSEVKSALSEPSGLGCEENLDHPSLDSELPSDISRRPKLDHATEANQSLGSELFDKTSNQSGSVVAVADDKVIPDQSMEVLSEVNSALSEPSRLGCEDNLDHSASLDSVLPSDISHQPKLDNATEANLSLDSELFDETCNQSGLVVTKSLISNEDIGEELTTESHKNEQVVSASDTQESSPSKTNHNTPKTDDTPDIQPKETIHTYRPFRTIEIPVKEPTSSLCTESIEEQPLIQEPQAATGVHLDSQGYKVSAQLTESESRLLMRMALKQALEDLESGQNKYKATILEAETE</sequence>
<keyword evidence="3" id="KW-1185">Reference proteome</keyword>
<evidence type="ECO:0000313" key="2">
    <source>
        <dbReference type="EMBL" id="EDW89327.2"/>
    </source>
</evidence>
<evidence type="ECO:0000256" key="1">
    <source>
        <dbReference type="SAM" id="MobiDB-lite"/>
    </source>
</evidence>
<dbReference type="KEGG" id="dya:Dyak_GE23137"/>
<feature type="region of interest" description="Disordered" evidence="1">
    <location>
        <begin position="276"/>
        <end position="300"/>
    </location>
</feature>
<reference evidence="2 3" key="1">
    <citation type="journal article" date="2007" name="Nature">
        <title>Evolution of genes and genomes on the Drosophila phylogeny.</title>
        <authorList>
            <consortium name="Drosophila 12 Genomes Consortium"/>
            <person name="Clark A.G."/>
            <person name="Eisen M.B."/>
            <person name="Smith D.R."/>
            <person name="Bergman C.M."/>
            <person name="Oliver B."/>
            <person name="Markow T.A."/>
            <person name="Kaufman T.C."/>
            <person name="Kellis M."/>
            <person name="Gelbart W."/>
            <person name="Iyer V.N."/>
            <person name="Pollard D.A."/>
            <person name="Sackton T.B."/>
            <person name="Larracuente A.M."/>
            <person name="Singh N.D."/>
            <person name="Abad J.P."/>
            <person name="Abt D.N."/>
            <person name="Adryan B."/>
            <person name="Aguade M."/>
            <person name="Akashi H."/>
            <person name="Anderson W.W."/>
            <person name="Aquadro C.F."/>
            <person name="Ardell D.H."/>
            <person name="Arguello R."/>
            <person name="Artieri C.G."/>
            <person name="Barbash D.A."/>
            <person name="Barker D."/>
            <person name="Barsanti P."/>
            <person name="Batterham P."/>
            <person name="Batzoglou S."/>
            <person name="Begun D."/>
            <person name="Bhutkar A."/>
            <person name="Blanco E."/>
            <person name="Bosak S.A."/>
            <person name="Bradley R.K."/>
            <person name="Brand A.D."/>
            <person name="Brent M.R."/>
            <person name="Brooks A.N."/>
            <person name="Brown R.H."/>
            <person name="Butlin R.K."/>
            <person name="Caggese C."/>
            <person name="Calvi B.R."/>
            <person name="Bernardo de Carvalho A."/>
            <person name="Caspi A."/>
            <person name="Castrezana S."/>
            <person name="Celniker S.E."/>
            <person name="Chang J.L."/>
            <person name="Chapple C."/>
            <person name="Chatterji S."/>
            <person name="Chinwalla A."/>
            <person name="Civetta A."/>
            <person name="Clifton S.W."/>
            <person name="Comeron J.M."/>
            <person name="Costello J.C."/>
            <person name="Coyne J.A."/>
            <person name="Daub J."/>
            <person name="David R.G."/>
            <person name="Delcher A.L."/>
            <person name="Delehaunty K."/>
            <person name="Do C.B."/>
            <person name="Ebling H."/>
            <person name="Edwards K."/>
            <person name="Eickbush T."/>
            <person name="Evans J.D."/>
            <person name="Filipski A."/>
            <person name="Findeiss S."/>
            <person name="Freyhult E."/>
            <person name="Fulton L."/>
            <person name="Fulton R."/>
            <person name="Garcia A.C."/>
            <person name="Gardiner A."/>
            <person name="Garfield D.A."/>
            <person name="Garvin B.E."/>
            <person name="Gibson G."/>
            <person name="Gilbert D."/>
            <person name="Gnerre S."/>
            <person name="Godfrey J."/>
            <person name="Good R."/>
            <person name="Gotea V."/>
            <person name="Gravely B."/>
            <person name="Greenberg A.J."/>
            <person name="Griffiths-Jones S."/>
            <person name="Gross S."/>
            <person name="Guigo R."/>
            <person name="Gustafson E.A."/>
            <person name="Haerty W."/>
            <person name="Hahn M.W."/>
            <person name="Halligan D.L."/>
            <person name="Halpern A.L."/>
            <person name="Halter G.M."/>
            <person name="Han M.V."/>
            <person name="Heger A."/>
            <person name="Hillier L."/>
            <person name="Hinrichs A.S."/>
            <person name="Holmes I."/>
            <person name="Hoskins R.A."/>
            <person name="Hubisz M.J."/>
            <person name="Hultmark D."/>
            <person name="Huntley M.A."/>
            <person name="Jaffe D.B."/>
            <person name="Jagadeeshan S."/>
            <person name="Jeck W.R."/>
            <person name="Johnson J."/>
            <person name="Jones C.D."/>
            <person name="Jordan W.C."/>
            <person name="Karpen G.H."/>
            <person name="Kataoka E."/>
            <person name="Keightley P.D."/>
            <person name="Kheradpour P."/>
            <person name="Kirkness E.F."/>
            <person name="Koerich L.B."/>
            <person name="Kristiansen K."/>
            <person name="Kudrna D."/>
            <person name="Kulathinal R.J."/>
            <person name="Kumar S."/>
            <person name="Kwok R."/>
            <person name="Lander E."/>
            <person name="Langley C.H."/>
            <person name="Lapoint R."/>
            <person name="Lazzaro B.P."/>
            <person name="Lee S.J."/>
            <person name="Levesque L."/>
            <person name="Li R."/>
            <person name="Lin C.F."/>
            <person name="Lin M.F."/>
            <person name="Lindblad-Toh K."/>
            <person name="Llopart A."/>
            <person name="Long M."/>
            <person name="Low L."/>
            <person name="Lozovsky E."/>
            <person name="Lu J."/>
            <person name="Luo M."/>
            <person name="Machado C.A."/>
            <person name="Makalowski W."/>
            <person name="Marzo M."/>
            <person name="Matsuda M."/>
            <person name="Matzkin L."/>
            <person name="McAllister B."/>
            <person name="McBride C.S."/>
            <person name="McKernan B."/>
            <person name="McKernan K."/>
            <person name="Mendez-Lago M."/>
            <person name="Minx P."/>
            <person name="Mollenhauer M.U."/>
            <person name="Montooth K."/>
            <person name="Mount S.M."/>
            <person name="Mu X."/>
            <person name="Myers E."/>
            <person name="Negre B."/>
            <person name="Newfeld S."/>
            <person name="Nielsen R."/>
            <person name="Noor M.A."/>
            <person name="O'Grady P."/>
            <person name="Pachter L."/>
            <person name="Papaceit M."/>
            <person name="Parisi M.J."/>
            <person name="Parisi M."/>
            <person name="Parts L."/>
            <person name="Pedersen J.S."/>
            <person name="Pesole G."/>
            <person name="Phillippy A.M."/>
            <person name="Ponting C.P."/>
            <person name="Pop M."/>
            <person name="Porcelli D."/>
            <person name="Powell J.R."/>
            <person name="Prohaska S."/>
            <person name="Pruitt K."/>
            <person name="Puig M."/>
            <person name="Quesneville H."/>
            <person name="Ram K.R."/>
            <person name="Rand D."/>
            <person name="Rasmussen M.D."/>
            <person name="Reed L.K."/>
            <person name="Reenan R."/>
            <person name="Reily A."/>
            <person name="Remington K.A."/>
            <person name="Rieger T.T."/>
            <person name="Ritchie M.G."/>
            <person name="Robin C."/>
            <person name="Rogers Y.H."/>
            <person name="Rohde C."/>
            <person name="Rozas J."/>
            <person name="Rubenfield M.J."/>
            <person name="Ruiz A."/>
            <person name="Russo S."/>
            <person name="Salzberg S.L."/>
            <person name="Sanchez-Gracia A."/>
            <person name="Saranga D.J."/>
            <person name="Sato H."/>
            <person name="Schaeffer S.W."/>
            <person name="Schatz M.C."/>
            <person name="Schlenke T."/>
            <person name="Schwartz R."/>
            <person name="Segarra C."/>
            <person name="Singh R.S."/>
            <person name="Sirot L."/>
            <person name="Sirota M."/>
            <person name="Sisneros N.B."/>
            <person name="Smith C.D."/>
            <person name="Smith T.F."/>
            <person name="Spieth J."/>
            <person name="Stage D.E."/>
            <person name="Stark A."/>
            <person name="Stephan W."/>
            <person name="Strausberg R.L."/>
            <person name="Strempel S."/>
            <person name="Sturgill D."/>
            <person name="Sutton G."/>
            <person name="Sutton G.G."/>
            <person name="Tao W."/>
            <person name="Teichmann S."/>
            <person name="Tobari Y.N."/>
            <person name="Tomimura Y."/>
            <person name="Tsolas J.M."/>
            <person name="Valente V.L."/>
            <person name="Venter E."/>
            <person name="Venter J.C."/>
            <person name="Vicario S."/>
            <person name="Vieira F.G."/>
            <person name="Vilella A.J."/>
            <person name="Villasante A."/>
            <person name="Walenz B."/>
            <person name="Wang J."/>
            <person name="Wasserman M."/>
            <person name="Watts T."/>
            <person name="Wilson D."/>
            <person name="Wilson R.K."/>
            <person name="Wing R.A."/>
            <person name="Wolfner M.F."/>
            <person name="Wong A."/>
            <person name="Wong G.K."/>
            <person name="Wu C.I."/>
            <person name="Wu G."/>
            <person name="Yamamoto D."/>
            <person name="Yang H.P."/>
            <person name="Yang S.P."/>
            <person name="Yorke J.A."/>
            <person name="Yoshida K."/>
            <person name="Zdobnov E."/>
            <person name="Zhang P."/>
            <person name="Zhang Y."/>
            <person name="Zimin A.V."/>
            <person name="Baldwin J."/>
            <person name="Abdouelleil A."/>
            <person name="Abdulkadir J."/>
            <person name="Abebe A."/>
            <person name="Abera B."/>
            <person name="Abreu J."/>
            <person name="Acer S.C."/>
            <person name="Aftuck L."/>
            <person name="Alexander A."/>
            <person name="An P."/>
            <person name="Anderson E."/>
            <person name="Anderson S."/>
            <person name="Arachi H."/>
            <person name="Azer M."/>
            <person name="Bachantsang P."/>
            <person name="Barry A."/>
            <person name="Bayul T."/>
            <person name="Berlin A."/>
            <person name="Bessette D."/>
            <person name="Bloom T."/>
            <person name="Blye J."/>
            <person name="Boguslavskiy L."/>
            <person name="Bonnet C."/>
            <person name="Boukhgalter B."/>
            <person name="Bourzgui I."/>
            <person name="Brown A."/>
            <person name="Cahill P."/>
            <person name="Channer S."/>
            <person name="Cheshatsang Y."/>
            <person name="Chuda L."/>
            <person name="Citroen M."/>
            <person name="Collymore A."/>
            <person name="Cooke P."/>
            <person name="Costello M."/>
            <person name="D'Aco K."/>
            <person name="Daza R."/>
            <person name="De Haan G."/>
            <person name="DeGray S."/>
            <person name="DeMaso C."/>
            <person name="Dhargay N."/>
            <person name="Dooley K."/>
            <person name="Dooley E."/>
            <person name="Doricent M."/>
            <person name="Dorje P."/>
            <person name="Dorjee K."/>
            <person name="Dupes A."/>
            <person name="Elong R."/>
            <person name="Falk J."/>
            <person name="Farina A."/>
            <person name="Faro S."/>
            <person name="Ferguson D."/>
            <person name="Fisher S."/>
            <person name="Foley C.D."/>
            <person name="Franke A."/>
            <person name="Friedrich D."/>
            <person name="Gadbois L."/>
            <person name="Gearin G."/>
            <person name="Gearin C.R."/>
            <person name="Giannoukos G."/>
            <person name="Goode T."/>
            <person name="Graham J."/>
            <person name="Grandbois E."/>
            <person name="Grewal S."/>
            <person name="Gyaltsen K."/>
            <person name="Hafez N."/>
            <person name="Hagos B."/>
            <person name="Hall J."/>
            <person name="Henson C."/>
            <person name="Hollinger A."/>
            <person name="Honan T."/>
            <person name="Huard M.D."/>
            <person name="Hughes L."/>
            <person name="Hurhula B."/>
            <person name="Husby M.E."/>
            <person name="Kamat A."/>
            <person name="Kanga B."/>
            <person name="Kashin S."/>
            <person name="Khazanovich D."/>
            <person name="Kisner P."/>
            <person name="Lance K."/>
            <person name="Lara M."/>
            <person name="Lee W."/>
            <person name="Lennon N."/>
            <person name="Letendre F."/>
            <person name="LeVine R."/>
            <person name="Lipovsky A."/>
            <person name="Liu X."/>
            <person name="Liu J."/>
            <person name="Liu S."/>
            <person name="Lokyitsang T."/>
            <person name="Lokyitsang Y."/>
            <person name="Lubonja R."/>
            <person name="Lui A."/>
            <person name="MacDonald P."/>
            <person name="Magnisalis V."/>
            <person name="Maru K."/>
            <person name="Matthews C."/>
            <person name="McCusker W."/>
            <person name="McDonough S."/>
            <person name="Mehta T."/>
            <person name="Meldrim J."/>
            <person name="Meneus L."/>
            <person name="Mihai O."/>
            <person name="Mihalev A."/>
            <person name="Mihova T."/>
            <person name="Mittelman R."/>
            <person name="Mlenga V."/>
            <person name="Montmayeur A."/>
            <person name="Mulrain L."/>
            <person name="Navidi A."/>
            <person name="Naylor J."/>
            <person name="Negash T."/>
            <person name="Nguyen T."/>
            <person name="Nguyen N."/>
            <person name="Nicol R."/>
            <person name="Norbu C."/>
            <person name="Norbu N."/>
            <person name="Novod N."/>
            <person name="O'Neill B."/>
            <person name="Osman S."/>
            <person name="Markiewicz E."/>
            <person name="Oyono O.L."/>
            <person name="Patti C."/>
            <person name="Phunkhang P."/>
            <person name="Pierre F."/>
            <person name="Priest M."/>
            <person name="Raghuraman S."/>
            <person name="Rege F."/>
            <person name="Reyes R."/>
            <person name="Rise C."/>
            <person name="Rogov P."/>
            <person name="Ross K."/>
            <person name="Ryan E."/>
            <person name="Settipalli S."/>
            <person name="Shea T."/>
            <person name="Sherpa N."/>
            <person name="Shi L."/>
            <person name="Shih D."/>
            <person name="Sparrow T."/>
            <person name="Spaulding J."/>
            <person name="Stalker J."/>
            <person name="Stange-Thomann N."/>
            <person name="Stavropoulos S."/>
            <person name="Stone C."/>
            <person name="Strader C."/>
            <person name="Tesfaye S."/>
            <person name="Thomson T."/>
            <person name="Thoulutsang Y."/>
            <person name="Thoulutsang D."/>
            <person name="Topham K."/>
            <person name="Topping I."/>
            <person name="Tsamla T."/>
            <person name="Vassiliev H."/>
            <person name="Vo A."/>
            <person name="Wangchuk T."/>
            <person name="Wangdi T."/>
            <person name="Weiand M."/>
            <person name="Wilkinson J."/>
            <person name="Wilson A."/>
            <person name="Yadav S."/>
            <person name="Young G."/>
            <person name="Yu Q."/>
            <person name="Zembek L."/>
            <person name="Zhong D."/>
            <person name="Zimmer A."/>
            <person name="Zwirko Z."/>
            <person name="Jaffe D.B."/>
            <person name="Alvarez P."/>
            <person name="Brockman W."/>
            <person name="Butler J."/>
            <person name="Chin C."/>
            <person name="Gnerre S."/>
            <person name="Grabherr M."/>
            <person name="Kleber M."/>
            <person name="Mauceli E."/>
            <person name="MacCallum I."/>
        </authorList>
    </citation>
    <scope>NUCLEOTIDE SEQUENCE [LARGE SCALE GENOMIC DNA]</scope>
    <source>
        <strain evidence="3">Tai18E2 / Tucson 14021-0261.01</strain>
    </source>
</reference>
<dbReference type="AlphaFoldDB" id="B4P2R6"/>
<evidence type="ECO:0000313" key="3">
    <source>
        <dbReference type="Proteomes" id="UP000002282"/>
    </source>
</evidence>
<feature type="compositionally biased region" description="Basic and acidic residues" evidence="1">
    <location>
        <begin position="455"/>
        <end position="466"/>
    </location>
</feature>
<dbReference type="HOGENOM" id="CLU_593505_0_0_1"/>
<accession>B4P2R6</accession>
<feature type="compositionally biased region" description="Polar residues" evidence="1">
    <location>
        <begin position="435"/>
        <end position="454"/>
    </location>
</feature>
<dbReference type="EMBL" id="CM000157">
    <property type="protein sequence ID" value="EDW89327.2"/>
    <property type="molecule type" value="Genomic_DNA"/>
</dbReference>
<reference evidence="2 3" key="2">
    <citation type="journal article" date="2007" name="PLoS Biol.">
        <title>Principles of genome evolution in the Drosophila melanogaster species group.</title>
        <authorList>
            <person name="Ranz J.M."/>
            <person name="Maurin D."/>
            <person name="Chan Y.S."/>
            <person name="von Grotthuss M."/>
            <person name="Hillier L.W."/>
            <person name="Roote J."/>
            <person name="Ashburner M."/>
            <person name="Bergman C.M."/>
        </authorList>
    </citation>
    <scope>NUCLEOTIDE SEQUENCE [LARGE SCALE GENOMIC DNA]</scope>
    <source>
        <strain evidence="3">Tai18E2 / Tucson 14021-0261.01</strain>
    </source>
</reference>